<dbReference type="Proteomes" id="UP000707451">
    <property type="component" value="Unassembled WGS sequence"/>
</dbReference>
<protein>
    <submittedName>
        <fullName evidence="1">Uncharacterized protein</fullName>
    </submittedName>
</protein>
<proteinExistence type="predicted"/>
<sequence>MAAYTPNTHVQLAGSILRDEYDSINRKITNLQGAHLAALRTLSPLPEDPPLLTSIWLSCQDDLKGYCQNLEQAIKALEAMKMDIVKGLASRTTH</sequence>
<keyword evidence="2" id="KW-1185">Reference proteome</keyword>
<name>A0A9P7XIP3_9FUNG</name>
<dbReference type="AlphaFoldDB" id="A0A9P7XIP3"/>
<dbReference type="EMBL" id="JAHRHY010000025">
    <property type="protein sequence ID" value="KAG9061174.1"/>
    <property type="molecule type" value="Genomic_DNA"/>
</dbReference>
<organism evidence="1 2">
    <name type="scientific">Linnemannia hyalina</name>
    <dbReference type="NCBI Taxonomy" id="64524"/>
    <lineage>
        <taxon>Eukaryota</taxon>
        <taxon>Fungi</taxon>
        <taxon>Fungi incertae sedis</taxon>
        <taxon>Mucoromycota</taxon>
        <taxon>Mortierellomycotina</taxon>
        <taxon>Mortierellomycetes</taxon>
        <taxon>Mortierellales</taxon>
        <taxon>Mortierellaceae</taxon>
        <taxon>Linnemannia</taxon>
    </lineage>
</organism>
<comment type="caution">
    <text evidence="1">The sequence shown here is derived from an EMBL/GenBank/DDBJ whole genome shotgun (WGS) entry which is preliminary data.</text>
</comment>
<dbReference type="OrthoDB" id="10403293at2759"/>
<evidence type="ECO:0000313" key="2">
    <source>
        <dbReference type="Proteomes" id="UP000707451"/>
    </source>
</evidence>
<reference evidence="1" key="1">
    <citation type="submission" date="2021-06" db="EMBL/GenBank/DDBJ databases">
        <title>Genome Sequence of Mortierella hyaline Strain SCG-10, a Cold-Adapted, Nitrate-Reducing Fungus Isolated from Soil in Minnesota, USA.</title>
        <authorList>
            <person name="Aldossari N."/>
        </authorList>
    </citation>
    <scope>NUCLEOTIDE SEQUENCE</scope>
    <source>
        <strain evidence="1">SCG-10</strain>
    </source>
</reference>
<accession>A0A9P7XIP3</accession>
<evidence type="ECO:0000313" key="1">
    <source>
        <dbReference type="EMBL" id="KAG9061174.1"/>
    </source>
</evidence>
<gene>
    <name evidence="1" type="ORF">KI688_007512</name>
</gene>